<dbReference type="PANTHER" id="PTHR12151">
    <property type="entry name" value="ELECTRON TRANSPORT PROTIN SCO1/SENC FAMILY MEMBER"/>
    <property type="match status" value="1"/>
</dbReference>
<evidence type="ECO:0000259" key="6">
    <source>
        <dbReference type="PROSITE" id="PS51352"/>
    </source>
</evidence>
<keyword evidence="3" id="KW-0479">Metal-binding</keyword>
<evidence type="ECO:0000256" key="2">
    <source>
        <dbReference type="ARBA" id="ARBA00023008"/>
    </source>
</evidence>
<proteinExistence type="inferred from homology"/>
<evidence type="ECO:0000313" key="8">
    <source>
        <dbReference type="Proteomes" id="UP000219514"/>
    </source>
</evidence>
<keyword evidence="5" id="KW-0732">Signal</keyword>
<dbReference type="Proteomes" id="UP000219514">
    <property type="component" value="Unassembled WGS sequence"/>
</dbReference>
<keyword evidence="2 3" id="KW-0186">Copper</keyword>
<gene>
    <name evidence="7" type="ORF">SAMN06893097_10172</name>
</gene>
<keyword evidence="8" id="KW-1185">Reference proteome</keyword>
<feature type="binding site" evidence="3">
    <location>
        <position position="95"/>
    </location>
    <ligand>
        <name>Cu cation</name>
        <dbReference type="ChEBI" id="CHEBI:23378"/>
    </ligand>
</feature>
<dbReference type="CDD" id="cd02968">
    <property type="entry name" value="SCO"/>
    <property type="match status" value="1"/>
</dbReference>
<dbReference type="InterPro" id="IPR036249">
    <property type="entry name" value="Thioredoxin-like_sf"/>
</dbReference>
<feature type="domain" description="Thioredoxin" evidence="6">
    <location>
        <begin position="56"/>
        <end position="196"/>
    </location>
</feature>
<evidence type="ECO:0000313" key="7">
    <source>
        <dbReference type="EMBL" id="SNX94283.1"/>
    </source>
</evidence>
<name>A0A285E5Y5_9ACTN</name>
<dbReference type="RefSeq" id="WP_097203426.1">
    <property type="nucleotide sequence ID" value="NZ_JACHXB010000001.1"/>
</dbReference>
<reference evidence="7 8" key="1">
    <citation type="submission" date="2017-09" db="EMBL/GenBank/DDBJ databases">
        <authorList>
            <person name="Ehlers B."/>
            <person name="Leendertz F.H."/>
        </authorList>
    </citation>
    <scope>NUCLEOTIDE SEQUENCE [LARGE SCALE GENOMIC DNA]</scope>
    <source>
        <strain evidence="7 8">DSM 46844</strain>
    </source>
</reference>
<dbReference type="SUPFAM" id="SSF52833">
    <property type="entry name" value="Thioredoxin-like"/>
    <property type="match status" value="1"/>
</dbReference>
<dbReference type="InterPro" id="IPR013766">
    <property type="entry name" value="Thioredoxin_domain"/>
</dbReference>
<dbReference type="InterPro" id="IPR003782">
    <property type="entry name" value="SCO1/SenC"/>
</dbReference>
<accession>A0A285E5Y5</accession>
<feature type="signal peptide" evidence="5">
    <location>
        <begin position="1"/>
        <end position="21"/>
    </location>
</feature>
<dbReference type="EMBL" id="OBDO01000001">
    <property type="protein sequence ID" value="SNX94283.1"/>
    <property type="molecule type" value="Genomic_DNA"/>
</dbReference>
<comment type="similarity">
    <text evidence="1">Belongs to the SCO1/2 family.</text>
</comment>
<protein>
    <submittedName>
        <fullName evidence="7">Protein SCO1/2</fullName>
    </submittedName>
</protein>
<evidence type="ECO:0000256" key="1">
    <source>
        <dbReference type="ARBA" id="ARBA00010996"/>
    </source>
</evidence>
<dbReference type="Gene3D" id="3.40.30.10">
    <property type="entry name" value="Glutaredoxin"/>
    <property type="match status" value="1"/>
</dbReference>
<sequence>MTPHRRSRLAALVAAAGILLAGCGEGGTADDGEGHDHAGSAAVVEGPEDRFAGVDLPDPYQRPSFTLTDTSGAAYDFAAATAGTPTLLFFGYTNCPDICPTTMADVAVALRGLDRALAEQVQVVFVTTDPAFDTPEVLAEYLGRFDADLPNRFTGLTGEQSAIDQAQLAAGVPLAEDSGRLHSSLLLLYGADDLAHVAFNGGNTSRDIAGDLTLVAGA</sequence>
<dbReference type="PROSITE" id="PS51352">
    <property type="entry name" value="THIOREDOXIN_2"/>
    <property type="match status" value="1"/>
</dbReference>
<dbReference type="GO" id="GO:0046872">
    <property type="term" value="F:metal ion binding"/>
    <property type="evidence" value="ECO:0007669"/>
    <property type="project" value="UniProtKB-KW"/>
</dbReference>
<feature type="disulfide bond" description="Redox-active" evidence="4">
    <location>
        <begin position="95"/>
        <end position="99"/>
    </location>
</feature>
<dbReference type="PANTHER" id="PTHR12151:SF25">
    <property type="entry name" value="LINALOOL DEHYDRATASE_ISOMERASE DOMAIN-CONTAINING PROTEIN"/>
    <property type="match status" value="1"/>
</dbReference>
<evidence type="ECO:0000256" key="4">
    <source>
        <dbReference type="PIRSR" id="PIRSR603782-2"/>
    </source>
</evidence>
<dbReference type="AlphaFoldDB" id="A0A285E5Y5"/>
<dbReference type="PROSITE" id="PS51257">
    <property type="entry name" value="PROKAR_LIPOPROTEIN"/>
    <property type="match status" value="1"/>
</dbReference>
<feature type="binding site" evidence="3">
    <location>
        <position position="99"/>
    </location>
    <ligand>
        <name>Cu cation</name>
        <dbReference type="ChEBI" id="CHEBI:23378"/>
    </ligand>
</feature>
<dbReference type="OrthoDB" id="9790194at2"/>
<evidence type="ECO:0000256" key="3">
    <source>
        <dbReference type="PIRSR" id="PIRSR603782-1"/>
    </source>
</evidence>
<feature type="chain" id="PRO_5038664112" evidence="5">
    <location>
        <begin position="22"/>
        <end position="218"/>
    </location>
</feature>
<dbReference type="Pfam" id="PF02630">
    <property type="entry name" value="SCO1-SenC"/>
    <property type="match status" value="1"/>
</dbReference>
<keyword evidence="4" id="KW-1015">Disulfide bond</keyword>
<organism evidence="7 8">
    <name type="scientific">Geodermatophilus sabuli</name>
    <dbReference type="NCBI Taxonomy" id="1564158"/>
    <lineage>
        <taxon>Bacteria</taxon>
        <taxon>Bacillati</taxon>
        <taxon>Actinomycetota</taxon>
        <taxon>Actinomycetes</taxon>
        <taxon>Geodermatophilales</taxon>
        <taxon>Geodermatophilaceae</taxon>
        <taxon>Geodermatophilus</taxon>
    </lineage>
</organism>
<evidence type="ECO:0000256" key="5">
    <source>
        <dbReference type="SAM" id="SignalP"/>
    </source>
</evidence>